<dbReference type="GeneID" id="100167368"/>
<dbReference type="PANTHER" id="PTHR28547">
    <property type="entry name" value="PROTEIN MMS22-LIKE"/>
    <property type="match status" value="1"/>
</dbReference>
<evidence type="ECO:0000256" key="3">
    <source>
        <dbReference type="ARBA" id="ARBA00006585"/>
    </source>
</evidence>
<dbReference type="KEGG" id="api:100167368"/>
<reference evidence="13" key="2">
    <citation type="submission" date="2022-06" db="UniProtKB">
        <authorList>
            <consortium name="EnsemblMetazoa"/>
        </authorList>
    </citation>
    <scope>IDENTIFICATION</scope>
</reference>
<evidence type="ECO:0000256" key="1">
    <source>
        <dbReference type="ARBA" id="ARBA00004123"/>
    </source>
</evidence>
<protein>
    <recommendedName>
        <fullName evidence="4">Protein MMS22-like</fullName>
    </recommendedName>
    <alternativeName>
        <fullName evidence="10">Methyl methanesulfonate-sensitivity protein 22-like</fullName>
    </alternativeName>
</protein>
<dbReference type="InterPro" id="IPR029424">
    <property type="entry name" value="MMS22L_C"/>
</dbReference>
<accession>A0A8R2D656</accession>
<dbReference type="RefSeq" id="XP_016661939.1">
    <property type="nucleotide sequence ID" value="XM_016806450.1"/>
</dbReference>
<dbReference type="GO" id="GO:0043596">
    <property type="term" value="C:nuclear replication fork"/>
    <property type="evidence" value="ECO:0007669"/>
    <property type="project" value="TreeGrafter"/>
</dbReference>
<evidence type="ECO:0000256" key="8">
    <source>
        <dbReference type="ARBA" id="ARBA00023204"/>
    </source>
</evidence>
<evidence type="ECO:0000256" key="7">
    <source>
        <dbReference type="ARBA" id="ARBA00022853"/>
    </source>
</evidence>
<evidence type="ECO:0000256" key="5">
    <source>
        <dbReference type="ARBA" id="ARBA00022454"/>
    </source>
</evidence>
<dbReference type="InterPro" id="IPR042320">
    <property type="entry name" value="MMS22-like"/>
</dbReference>
<dbReference type="PANTHER" id="PTHR28547:SF1">
    <property type="entry name" value="PROTEIN MMS22-LIKE"/>
    <property type="match status" value="1"/>
</dbReference>
<dbReference type="Pfam" id="PF14910">
    <property type="entry name" value="MMS22L_N"/>
    <property type="match status" value="1"/>
</dbReference>
<dbReference type="GO" id="GO:0000724">
    <property type="term" value="P:double-strand break repair via homologous recombination"/>
    <property type="evidence" value="ECO:0007669"/>
    <property type="project" value="InterPro"/>
</dbReference>
<dbReference type="InterPro" id="IPR029425">
    <property type="entry name" value="MMS22L_N"/>
</dbReference>
<evidence type="ECO:0000259" key="12">
    <source>
        <dbReference type="Pfam" id="PF14911"/>
    </source>
</evidence>
<keyword evidence="14" id="KW-1185">Reference proteome</keyword>
<dbReference type="GO" id="GO:0006325">
    <property type="term" value="P:chromatin organization"/>
    <property type="evidence" value="ECO:0007669"/>
    <property type="project" value="UniProtKB-KW"/>
</dbReference>
<evidence type="ECO:0000313" key="13">
    <source>
        <dbReference type="EnsemblMetazoa" id="XP_016661939.1"/>
    </source>
</evidence>
<comment type="subcellular location">
    <subcellularLocation>
        <location evidence="2">Chromosome</location>
    </subcellularLocation>
    <subcellularLocation>
        <location evidence="1">Nucleus</location>
    </subcellularLocation>
</comment>
<evidence type="ECO:0000256" key="9">
    <source>
        <dbReference type="ARBA" id="ARBA00023242"/>
    </source>
</evidence>
<organism evidence="13 14">
    <name type="scientific">Acyrthosiphon pisum</name>
    <name type="common">Pea aphid</name>
    <dbReference type="NCBI Taxonomy" id="7029"/>
    <lineage>
        <taxon>Eukaryota</taxon>
        <taxon>Metazoa</taxon>
        <taxon>Ecdysozoa</taxon>
        <taxon>Arthropoda</taxon>
        <taxon>Hexapoda</taxon>
        <taxon>Insecta</taxon>
        <taxon>Pterygota</taxon>
        <taxon>Neoptera</taxon>
        <taxon>Paraneoptera</taxon>
        <taxon>Hemiptera</taxon>
        <taxon>Sternorrhyncha</taxon>
        <taxon>Aphidomorpha</taxon>
        <taxon>Aphidoidea</taxon>
        <taxon>Aphididae</taxon>
        <taxon>Macrosiphini</taxon>
        <taxon>Acyrthosiphon</taxon>
    </lineage>
</organism>
<keyword evidence="6" id="KW-0227">DNA damage</keyword>
<keyword evidence="9" id="KW-0539">Nucleus</keyword>
<name>A0A8R2D656_ACYPI</name>
<reference evidence="14" key="1">
    <citation type="submission" date="2010-06" db="EMBL/GenBank/DDBJ databases">
        <authorList>
            <person name="Jiang H."/>
            <person name="Abraham K."/>
            <person name="Ali S."/>
            <person name="Alsbrooks S.L."/>
            <person name="Anim B.N."/>
            <person name="Anosike U.S."/>
            <person name="Attaway T."/>
            <person name="Bandaranaike D.P."/>
            <person name="Battles P.K."/>
            <person name="Bell S.N."/>
            <person name="Bell A.V."/>
            <person name="Beltran B."/>
            <person name="Bickham C."/>
            <person name="Bustamante Y."/>
            <person name="Caleb T."/>
            <person name="Canada A."/>
            <person name="Cardenas V."/>
            <person name="Carter K."/>
            <person name="Chacko J."/>
            <person name="Chandrabose M.N."/>
            <person name="Chavez D."/>
            <person name="Chavez A."/>
            <person name="Chen L."/>
            <person name="Chu H.-S."/>
            <person name="Claassen K.J."/>
            <person name="Cockrell R."/>
            <person name="Collins M."/>
            <person name="Cooper J.A."/>
            <person name="Cree A."/>
            <person name="Curry S.M."/>
            <person name="Da Y."/>
            <person name="Dao M.D."/>
            <person name="Das B."/>
            <person name="Davila M.-L."/>
            <person name="Davy-Carroll L."/>
            <person name="Denson S."/>
            <person name="Dinh H."/>
            <person name="Ebong V.E."/>
            <person name="Edwards J.R."/>
            <person name="Egan A."/>
            <person name="El-Daye J."/>
            <person name="Escobedo L."/>
            <person name="Fernandez S."/>
            <person name="Fernando P.R."/>
            <person name="Flagg N."/>
            <person name="Forbes L.D."/>
            <person name="Fowler R.G."/>
            <person name="Fu Q."/>
            <person name="Gabisi R.A."/>
            <person name="Ganer J."/>
            <person name="Garbino Pronczuk A."/>
            <person name="Garcia R.M."/>
            <person name="Garner T."/>
            <person name="Garrett T.E."/>
            <person name="Gonzalez D.A."/>
            <person name="Hamid H."/>
            <person name="Hawkins E.S."/>
            <person name="Hirani K."/>
            <person name="Hogues M.E."/>
            <person name="Hollins B."/>
            <person name="Hsiao C.-H."/>
            <person name="Jabil R."/>
            <person name="James M.L."/>
            <person name="Jhangiani S.N."/>
            <person name="Johnson B."/>
            <person name="Johnson Q."/>
            <person name="Joshi V."/>
            <person name="Kalu J.B."/>
            <person name="Kam C."/>
            <person name="Kashfia A."/>
            <person name="Keebler J."/>
            <person name="Kisamo H."/>
            <person name="Kovar C.L."/>
            <person name="Lago L.A."/>
            <person name="Lai C.-Y."/>
            <person name="Laidlaw J."/>
            <person name="Lara F."/>
            <person name="Le T.-K."/>
            <person name="Lee S.L."/>
            <person name="Legall F.H."/>
            <person name="Lemon S.J."/>
            <person name="Lewis L.R."/>
            <person name="Li B."/>
            <person name="Liu Y."/>
            <person name="Liu Y.-S."/>
            <person name="Lopez J."/>
            <person name="Lozado R.J."/>
            <person name="Lu J."/>
            <person name="Madu R.C."/>
            <person name="Maheshwari M."/>
            <person name="Maheshwari R."/>
            <person name="Malloy K."/>
            <person name="Martinez E."/>
            <person name="Mathew T."/>
            <person name="Mercado I.C."/>
            <person name="Mercado C."/>
            <person name="Meyer B."/>
            <person name="Montgomery K."/>
            <person name="Morgan M.B."/>
            <person name="Munidasa M."/>
            <person name="Nazareth L.V."/>
            <person name="Nelson J."/>
            <person name="Ng B.M."/>
            <person name="Nguyen N.B."/>
            <person name="Nguyen P.Q."/>
            <person name="Nguyen T."/>
            <person name="Obregon M."/>
            <person name="Okwuonu G.O."/>
            <person name="Onwere C.G."/>
            <person name="Orozco G."/>
            <person name="Parra A."/>
            <person name="Patel S."/>
            <person name="Patil S."/>
            <person name="Perez A."/>
            <person name="Perez Y."/>
            <person name="Pham C."/>
            <person name="Primus E.L."/>
            <person name="Pu L.-L."/>
            <person name="Puazo M."/>
            <person name="Qin X."/>
            <person name="Quiroz J.B."/>
            <person name="Reese J."/>
            <person name="Richards S."/>
            <person name="Rives C.M."/>
            <person name="Robberts R."/>
            <person name="Ruiz S.J."/>
            <person name="Ruiz M.J."/>
            <person name="Santibanez J."/>
            <person name="Schneider B.W."/>
            <person name="Sisson I."/>
            <person name="Smith M."/>
            <person name="Sodergren E."/>
            <person name="Song X.-Z."/>
            <person name="Song B.B."/>
            <person name="Summersgill H."/>
            <person name="Thelus R."/>
            <person name="Thornton R.D."/>
            <person name="Trejos Z.Y."/>
            <person name="Usmani K."/>
            <person name="Vattathil S."/>
            <person name="Villasana D."/>
            <person name="Walker D.L."/>
            <person name="Wang S."/>
            <person name="Wang K."/>
            <person name="White C.S."/>
            <person name="Williams A.C."/>
            <person name="Williamson J."/>
            <person name="Wilson K."/>
            <person name="Woghiren I.O."/>
            <person name="Woodworth J.R."/>
            <person name="Worley K.C."/>
            <person name="Wright R.A."/>
            <person name="Wu W."/>
            <person name="Young L."/>
            <person name="Zhang L."/>
            <person name="Zhang J."/>
            <person name="Zhu Y."/>
            <person name="Muzny D.M."/>
            <person name="Weinstock G."/>
            <person name="Gibbs R.A."/>
        </authorList>
    </citation>
    <scope>NUCLEOTIDE SEQUENCE [LARGE SCALE GENOMIC DNA]</scope>
    <source>
        <strain evidence="14">LSR1</strain>
    </source>
</reference>
<keyword evidence="8" id="KW-0234">DNA repair</keyword>
<keyword evidence="7" id="KW-0156">Chromatin regulator</keyword>
<comment type="similarity">
    <text evidence="3">Belongs to the MMS22 family. MMS22L subfamily.</text>
</comment>
<evidence type="ECO:0000259" key="11">
    <source>
        <dbReference type="Pfam" id="PF14910"/>
    </source>
</evidence>
<feature type="domain" description="MMS22-like C-terminal" evidence="12">
    <location>
        <begin position="721"/>
        <end position="1087"/>
    </location>
</feature>
<sequence>MHLFSTGRGIEDDNQSTMPFNCFNCKGQPNISNERFVRSEQNFNNSISNDDENQSDRYVLFGNSFHKGNSLVYDIPILFKMAKKHLLSLSSVVRDQYKTFRFHDQSNCKPINFSDIRHQISEFLIFLRDSLQRMKACESYNWLMESHEKKIELELNNLYSTLGQFHHLSETIIQHALSSSDSKNNIYYHLYHCHLDIRWFQLSLLSELPKSKDTFKHSLHNALNDLVQLARNRFKKLQLKDLHFKDALLCDCTYDFLVLLQYLINKQQLLYNSDNFWQYFNTALTNVNYVDCDELIFRLWLLNSLQQSEKSTSIDLKDSGLVFILKEFLNNEPNEVQLKLSVCLLENIVISSLNTEPVIVLWEYFHKRLNSTFYSSDMKIQNIACISKNGSELLIQMNNLFSAQQTDLLSNYNSFQLFQRLLGLHLQNIKYNSKDWNQIKGRIFSKFSPSKLMSFNDIGFYNFTTLFLALSIMSDDTSQIALKYQHLVKLISESKLDPNTRSTYWKGTVAFLILHSQRNTSMTAYGTSLSDTLNTTSQEHITVYLDGLKEVFVFSESLTYGQHTLFGSWFGNYLSTIKPSENNEVLQTVILILEKLKKVGNDQSMPFPRENEIFILYDSLYTYLLPFLKKSCLTVDCGTIVADIAATFTIISSKPAFSDTKVMLFNFFVVNQGINIKLLNRYLSTIIKENVIANVHGYNSLALIKAWLHSSMLITNWTFNETMTITQFVSNISEIKELFKNSGNDLETSVDPFITFLDLLSIKYHHNQDVKFRQKMSEKVSDYFYSIKIWVNILIKQHKQNDEIYRLYMVIGYVFEKISPLIYVKGKPNTILQELLDSMLLGVNLRSPNTKMHPSVITALLSSLHRYFIGLFRLNPKTDLYIARCLRELISLYFPKILVGIKSSDELPLLKFFEEKPDNEIPERALLLELLVSTFLSKRHRTPDSSIAQVLEYINSIIKISHNNKLVILSIIQHTLTRICSVSMFCEETNICKRITNEIINTFINLSVSQSNEEIKNEVMSSLNTLCEEHLAFSSKLIFEFFDYMITISPDFVTCFLPKLVSHIEKVEWKRGIGSDFTLRKGLGRIQIKLGKI</sequence>
<dbReference type="EnsemblMetazoa" id="XM_016806450.2">
    <property type="protein sequence ID" value="XP_016661939.1"/>
    <property type="gene ID" value="LOC100167368"/>
</dbReference>
<dbReference type="Pfam" id="PF14911">
    <property type="entry name" value="MMS22L_C"/>
    <property type="match status" value="1"/>
</dbReference>
<evidence type="ECO:0000256" key="2">
    <source>
        <dbReference type="ARBA" id="ARBA00004286"/>
    </source>
</evidence>
<keyword evidence="5" id="KW-0158">Chromosome</keyword>
<dbReference type="Proteomes" id="UP000007819">
    <property type="component" value="Chromosome A1"/>
</dbReference>
<evidence type="ECO:0000256" key="10">
    <source>
        <dbReference type="ARBA" id="ARBA00033326"/>
    </source>
</evidence>
<proteinExistence type="inferred from homology"/>
<evidence type="ECO:0000256" key="4">
    <source>
        <dbReference type="ARBA" id="ARBA00021061"/>
    </source>
</evidence>
<evidence type="ECO:0000256" key="6">
    <source>
        <dbReference type="ARBA" id="ARBA00022763"/>
    </source>
</evidence>
<dbReference type="GO" id="GO:0031297">
    <property type="term" value="P:replication fork processing"/>
    <property type="evidence" value="ECO:0007669"/>
    <property type="project" value="InterPro"/>
</dbReference>
<dbReference type="OrthoDB" id="8193282at2759"/>
<feature type="domain" description="Protein MMS22-like N-terminal" evidence="11">
    <location>
        <begin position="215"/>
        <end position="605"/>
    </location>
</feature>
<evidence type="ECO:0000313" key="14">
    <source>
        <dbReference type="Proteomes" id="UP000007819"/>
    </source>
</evidence>
<dbReference type="AlphaFoldDB" id="A0A8R2D656"/>